<evidence type="ECO:0000313" key="14">
    <source>
        <dbReference type="Proteomes" id="UP000242288"/>
    </source>
</evidence>
<dbReference type="InterPro" id="IPR001206">
    <property type="entry name" value="Diacylglycerol_kinase_cat_dom"/>
</dbReference>
<dbReference type="Gene3D" id="3.40.50.10330">
    <property type="entry name" value="Probable inorganic polyphosphate/atp-NAD kinase, domain 1"/>
    <property type="match status" value="1"/>
</dbReference>
<dbReference type="SMART" id="SM00046">
    <property type="entry name" value="DAGKc"/>
    <property type="match status" value="1"/>
</dbReference>
<evidence type="ECO:0000256" key="4">
    <source>
        <dbReference type="ARBA" id="ARBA00022723"/>
    </source>
</evidence>
<gene>
    <name evidence="13" type="ORF">C0186_03695</name>
</gene>
<dbReference type="GO" id="GO:0016301">
    <property type="term" value="F:kinase activity"/>
    <property type="evidence" value="ECO:0007669"/>
    <property type="project" value="UniProtKB-KW"/>
</dbReference>
<dbReference type="GO" id="GO:0008654">
    <property type="term" value="P:phospholipid biosynthetic process"/>
    <property type="evidence" value="ECO:0007669"/>
    <property type="project" value="UniProtKB-KW"/>
</dbReference>
<reference evidence="13 14" key="1">
    <citation type="submission" date="2018-01" db="EMBL/GenBank/DDBJ databases">
        <title>Metagenomic assembled genomes from two thermal pools in the Uzon Caldera, Kamchatka, Russia.</title>
        <authorList>
            <person name="Wilkins L."/>
            <person name="Ettinger C."/>
        </authorList>
    </citation>
    <scope>NUCLEOTIDE SEQUENCE [LARGE SCALE GENOMIC DNA]</scope>
    <source>
        <strain evidence="13">ZAV-04</strain>
    </source>
</reference>
<evidence type="ECO:0000256" key="7">
    <source>
        <dbReference type="ARBA" id="ARBA00022840"/>
    </source>
</evidence>
<keyword evidence="4" id="KW-0479">Metal-binding</keyword>
<dbReference type="GO" id="GO:0046872">
    <property type="term" value="F:metal ion binding"/>
    <property type="evidence" value="ECO:0007669"/>
    <property type="project" value="UniProtKB-KW"/>
</dbReference>
<dbReference type="SUPFAM" id="SSF111331">
    <property type="entry name" value="NAD kinase/diacylglycerol kinase-like"/>
    <property type="match status" value="1"/>
</dbReference>
<protein>
    <recommendedName>
        <fullName evidence="12">DAGKc domain-containing protein</fullName>
    </recommendedName>
</protein>
<keyword evidence="6" id="KW-0418">Kinase</keyword>
<dbReference type="PANTHER" id="PTHR12358:SF106">
    <property type="entry name" value="LIPID KINASE YEGS"/>
    <property type="match status" value="1"/>
</dbReference>
<dbReference type="Pfam" id="PF00781">
    <property type="entry name" value="DAGK_cat"/>
    <property type="match status" value="1"/>
</dbReference>
<dbReference type="Pfam" id="PF19279">
    <property type="entry name" value="YegS_C"/>
    <property type="match status" value="1"/>
</dbReference>
<comment type="cofactor">
    <cofactor evidence="1">
        <name>Mg(2+)</name>
        <dbReference type="ChEBI" id="CHEBI:18420"/>
    </cofactor>
</comment>
<evidence type="ECO:0000313" key="13">
    <source>
        <dbReference type="EMBL" id="PMP71468.1"/>
    </source>
</evidence>
<evidence type="ECO:0000256" key="10">
    <source>
        <dbReference type="ARBA" id="ARBA00023209"/>
    </source>
</evidence>
<evidence type="ECO:0000256" key="11">
    <source>
        <dbReference type="ARBA" id="ARBA00023264"/>
    </source>
</evidence>
<feature type="domain" description="DAGKc" evidence="12">
    <location>
        <begin position="1"/>
        <end position="129"/>
    </location>
</feature>
<dbReference type="InterPro" id="IPR017438">
    <property type="entry name" value="ATP-NAD_kinase_N"/>
</dbReference>
<dbReference type="InterPro" id="IPR005218">
    <property type="entry name" value="Diacylglycerol/lipid_kinase"/>
</dbReference>
<keyword evidence="8" id="KW-0460">Magnesium</keyword>
<evidence type="ECO:0000256" key="5">
    <source>
        <dbReference type="ARBA" id="ARBA00022741"/>
    </source>
</evidence>
<keyword evidence="10" id="KW-0594">Phospholipid biosynthesis</keyword>
<evidence type="ECO:0000256" key="9">
    <source>
        <dbReference type="ARBA" id="ARBA00023098"/>
    </source>
</evidence>
<dbReference type="Proteomes" id="UP000242288">
    <property type="component" value="Unassembled WGS sequence"/>
</dbReference>
<dbReference type="InterPro" id="IPR050187">
    <property type="entry name" value="Lipid_Phosphate_FormReg"/>
</dbReference>
<dbReference type="GO" id="GO:0005886">
    <property type="term" value="C:plasma membrane"/>
    <property type="evidence" value="ECO:0007669"/>
    <property type="project" value="TreeGrafter"/>
</dbReference>
<keyword evidence="3" id="KW-0808">Transferase</keyword>
<dbReference type="EMBL" id="PNIO01000029">
    <property type="protein sequence ID" value="PMP71468.1"/>
    <property type="molecule type" value="Genomic_DNA"/>
</dbReference>
<dbReference type="PANTHER" id="PTHR12358">
    <property type="entry name" value="SPHINGOSINE KINASE"/>
    <property type="match status" value="1"/>
</dbReference>
<keyword evidence="11" id="KW-1208">Phospholipid metabolism</keyword>
<dbReference type="NCBIfam" id="TIGR00147">
    <property type="entry name" value="YegS/Rv2252/BmrU family lipid kinase"/>
    <property type="match status" value="1"/>
</dbReference>
<evidence type="ECO:0000256" key="6">
    <source>
        <dbReference type="ARBA" id="ARBA00022777"/>
    </source>
</evidence>
<dbReference type="InterPro" id="IPR045540">
    <property type="entry name" value="YegS/DAGK_C"/>
</dbReference>
<evidence type="ECO:0000256" key="1">
    <source>
        <dbReference type="ARBA" id="ARBA00001946"/>
    </source>
</evidence>
<evidence type="ECO:0000256" key="3">
    <source>
        <dbReference type="ARBA" id="ARBA00022679"/>
    </source>
</evidence>
<name>A0A2J6WM68_9BACT</name>
<comment type="caution">
    <text evidence="13">The sequence shown here is derived from an EMBL/GenBank/DDBJ whole genome shotgun (WGS) entry which is preliminary data.</text>
</comment>
<evidence type="ECO:0000259" key="12">
    <source>
        <dbReference type="PROSITE" id="PS50146"/>
    </source>
</evidence>
<keyword evidence="7" id="KW-0067">ATP-binding</keyword>
<dbReference type="GO" id="GO:0005524">
    <property type="term" value="F:ATP binding"/>
    <property type="evidence" value="ECO:0007669"/>
    <property type="project" value="UniProtKB-KW"/>
</dbReference>
<organism evidence="13 14">
    <name type="scientific">Thermodesulfovibrio aggregans</name>
    <dbReference type="NCBI Taxonomy" id="86166"/>
    <lineage>
        <taxon>Bacteria</taxon>
        <taxon>Pseudomonadati</taxon>
        <taxon>Nitrospirota</taxon>
        <taxon>Thermodesulfovibrionia</taxon>
        <taxon>Thermodesulfovibrionales</taxon>
        <taxon>Thermodesulfovibrionaceae</taxon>
        <taxon>Thermodesulfovibrio</taxon>
    </lineage>
</organism>
<dbReference type="InterPro" id="IPR016064">
    <property type="entry name" value="NAD/diacylglycerol_kinase_sf"/>
</dbReference>
<dbReference type="AlphaFoldDB" id="A0A2J6WM68"/>
<keyword evidence="9" id="KW-0443">Lipid metabolism</keyword>
<dbReference type="Gene3D" id="2.60.200.40">
    <property type="match status" value="1"/>
</dbReference>
<accession>A0A2J6WM68</accession>
<evidence type="ECO:0000256" key="2">
    <source>
        <dbReference type="ARBA" id="ARBA00022516"/>
    </source>
</evidence>
<keyword evidence="2" id="KW-0444">Lipid biosynthesis</keyword>
<sequence length="292" mass="32326">MKYEKVFLIGNPIAGGSAFKKITKAENILKNKGVSVETLLTEKQGDAERFAKQIKGSKILVIAAGGDGTYNEVVNGLAFSQIPMAVLPMGTTSVLAKELKIPKNTEKAIDIALKGRVQKIHLGRIKNKEKQRLFILMAGIGFDGLAVFNVDSQKKRYFKKIAYILSGIKTLLNYAPTELRISNSEIKKAFSAVVCKASCYGGSFKLAPDADLRKPCFYAFLSQTRSKFELALQISGVIFGKHIKMRDTEYFRTEFLEITGDAHVQIDGDYFGKTPARIEIVKDALNLVFPEE</sequence>
<evidence type="ECO:0000256" key="8">
    <source>
        <dbReference type="ARBA" id="ARBA00022842"/>
    </source>
</evidence>
<proteinExistence type="predicted"/>
<dbReference type="PROSITE" id="PS50146">
    <property type="entry name" value="DAGK"/>
    <property type="match status" value="1"/>
</dbReference>
<keyword evidence="5" id="KW-0547">Nucleotide-binding</keyword>